<name>A0AAN8L4V2_9TELE</name>
<sequence>MPCHTAFADSTVNSTGCCFISLDCAGVHQSKDGVCCWCCVCCAELGTPASAWCSSHWDPSRCTFPIQGSMEITWTTFNETEESTVEYGLWGGRLFELTAKGNATLFVDGGSEGRKIHIHRVTLTDLRSASAYVYHCGSEAGWSDVFSFTALNESASWSPRFAIYGDMGNENPQSLARLK</sequence>
<comment type="caution">
    <text evidence="2">The sequence shown here is derived from an EMBL/GenBank/DDBJ whole genome shotgun (WGS) entry which is preliminary data.</text>
</comment>
<keyword evidence="3" id="KW-1185">Reference proteome</keyword>
<dbReference type="PANTHER" id="PTHR45867">
    <property type="entry name" value="PURPLE ACID PHOSPHATASE"/>
    <property type="match status" value="1"/>
</dbReference>
<dbReference type="PANTHER" id="PTHR45867:SF3">
    <property type="entry name" value="ACID PHOSPHATASE TYPE 7"/>
    <property type="match status" value="1"/>
</dbReference>
<protein>
    <recommendedName>
        <fullName evidence="1">Purple acid phosphatase N-terminal domain-containing protein</fullName>
    </recommendedName>
</protein>
<dbReference type="InterPro" id="IPR015914">
    <property type="entry name" value="PAPs_N"/>
</dbReference>
<gene>
    <name evidence="2" type="ORF">J4Q44_G00249640</name>
</gene>
<dbReference type="InterPro" id="IPR008963">
    <property type="entry name" value="Purple_acid_Pase-like_N"/>
</dbReference>
<proteinExistence type="predicted"/>
<dbReference type="AlphaFoldDB" id="A0AAN8L4V2"/>
<accession>A0AAN8L4V2</accession>
<dbReference type="Gene3D" id="2.60.40.380">
    <property type="entry name" value="Purple acid phosphatase-like, N-terminal"/>
    <property type="match status" value="1"/>
</dbReference>
<organism evidence="2 3">
    <name type="scientific">Coregonus suidteri</name>
    <dbReference type="NCBI Taxonomy" id="861788"/>
    <lineage>
        <taxon>Eukaryota</taxon>
        <taxon>Metazoa</taxon>
        <taxon>Chordata</taxon>
        <taxon>Craniata</taxon>
        <taxon>Vertebrata</taxon>
        <taxon>Euteleostomi</taxon>
        <taxon>Actinopterygii</taxon>
        <taxon>Neopterygii</taxon>
        <taxon>Teleostei</taxon>
        <taxon>Protacanthopterygii</taxon>
        <taxon>Salmoniformes</taxon>
        <taxon>Salmonidae</taxon>
        <taxon>Coregoninae</taxon>
        <taxon>Coregonus</taxon>
    </lineage>
</organism>
<evidence type="ECO:0000259" key="1">
    <source>
        <dbReference type="Pfam" id="PF16656"/>
    </source>
</evidence>
<dbReference type="GO" id="GO:0003993">
    <property type="term" value="F:acid phosphatase activity"/>
    <property type="evidence" value="ECO:0007669"/>
    <property type="project" value="InterPro"/>
</dbReference>
<dbReference type="EMBL" id="JAGTTL010000023">
    <property type="protein sequence ID" value="KAK6304378.1"/>
    <property type="molecule type" value="Genomic_DNA"/>
</dbReference>
<evidence type="ECO:0000313" key="3">
    <source>
        <dbReference type="Proteomes" id="UP001356427"/>
    </source>
</evidence>
<dbReference type="GO" id="GO:0046872">
    <property type="term" value="F:metal ion binding"/>
    <property type="evidence" value="ECO:0007669"/>
    <property type="project" value="InterPro"/>
</dbReference>
<reference evidence="2 3" key="1">
    <citation type="submission" date="2021-04" db="EMBL/GenBank/DDBJ databases">
        <authorList>
            <person name="De Guttry C."/>
            <person name="Zahm M."/>
            <person name="Klopp C."/>
            <person name="Cabau C."/>
            <person name="Louis A."/>
            <person name="Berthelot C."/>
            <person name="Parey E."/>
            <person name="Roest Crollius H."/>
            <person name="Montfort J."/>
            <person name="Robinson-Rechavi M."/>
            <person name="Bucao C."/>
            <person name="Bouchez O."/>
            <person name="Gislard M."/>
            <person name="Lluch J."/>
            <person name="Milhes M."/>
            <person name="Lampietro C."/>
            <person name="Lopez Roques C."/>
            <person name="Donnadieu C."/>
            <person name="Braasch I."/>
            <person name="Desvignes T."/>
            <person name="Postlethwait J."/>
            <person name="Bobe J."/>
            <person name="Wedekind C."/>
            <person name="Guiguen Y."/>
        </authorList>
    </citation>
    <scope>NUCLEOTIDE SEQUENCE [LARGE SCALE GENOMIC DNA]</scope>
    <source>
        <strain evidence="2">Cs_M1</strain>
        <tissue evidence="2">Blood</tissue>
    </source>
</reference>
<dbReference type="SUPFAM" id="SSF49363">
    <property type="entry name" value="Purple acid phosphatase, N-terminal domain"/>
    <property type="match status" value="1"/>
</dbReference>
<dbReference type="Pfam" id="PF16656">
    <property type="entry name" value="Pur_ac_phosph_N"/>
    <property type="match status" value="1"/>
</dbReference>
<feature type="domain" description="Purple acid phosphatase N-terminal" evidence="1">
    <location>
        <begin position="67"/>
        <end position="149"/>
    </location>
</feature>
<evidence type="ECO:0000313" key="2">
    <source>
        <dbReference type="EMBL" id="KAK6304378.1"/>
    </source>
</evidence>
<dbReference type="Proteomes" id="UP001356427">
    <property type="component" value="Unassembled WGS sequence"/>
</dbReference>